<evidence type="ECO:0000256" key="1">
    <source>
        <dbReference type="ARBA" id="ARBA00022737"/>
    </source>
</evidence>
<dbReference type="InterPro" id="IPR057029">
    <property type="entry name" value="TPR_fung_2"/>
</dbReference>
<dbReference type="Proteomes" id="UP001301769">
    <property type="component" value="Unassembled WGS sequence"/>
</dbReference>
<keyword evidence="6" id="KW-1185">Reference proteome</keyword>
<evidence type="ECO:0000259" key="3">
    <source>
        <dbReference type="Pfam" id="PF23276"/>
    </source>
</evidence>
<gene>
    <name evidence="5" type="ORF">QBC37DRAFT_433169</name>
</gene>
<evidence type="ECO:0000313" key="6">
    <source>
        <dbReference type="Proteomes" id="UP001301769"/>
    </source>
</evidence>
<accession>A0AAN6XXR2</accession>
<keyword evidence="1" id="KW-0677">Repeat</keyword>
<dbReference type="InterPro" id="IPR002885">
    <property type="entry name" value="PPR_rpt"/>
</dbReference>
<dbReference type="PANTHER" id="PTHR47939:SF13">
    <property type="entry name" value="OS03G0201400 PROTEIN"/>
    <property type="match status" value="1"/>
</dbReference>
<dbReference type="InterPro" id="IPR011990">
    <property type="entry name" value="TPR-like_helical_dom_sf"/>
</dbReference>
<feature type="compositionally biased region" description="Polar residues" evidence="2">
    <location>
        <begin position="43"/>
        <end position="72"/>
    </location>
</feature>
<proteinExistence type="predicted"/>
<dbReference type="InterPro" id="IPR050667">
    <property type="entry name" value="PPR-containing_protein"/>
</dbReference>
<sequence length="626" mass="69593">MSPATGIVVDGLRRALCPSIDAILSSSHKAAARSRPQSRRLRSVTTRNHDNLSPTSRCQIRRTYSSAAPINTESRDDATVPTPHKPETSAALSQSSTAKLYETLRELRGQMGKGAAIRNKVQSIMQTDGQRANIFLYEALLAANWDTAGSVDELALILGAAQDSGIPLSSNLYHDALRALAIHPDYSLRAAILSDMSDNDILLSTDGKISVALGYLRDGQHEMALDYLDEMIAHVGGDAESIPPWVWDIFIYNLGTLGFVDESFRLLQKRIKSSPSATISPVLWNFVLEECSRALHYGGTEFVWNRLVELDLLNPSDGTTHNVLNTAARHKDSALATQAIQHLSAKRIKLGLQHYEPLLDCYAANGDLENALRVLCIMNDAGFQTDPASTRSLYTALKSSPELLATGPDILRSLHDTYKDIPTSAMNVLIESLPATEWAAAVDIYQQIRHLCRLGPNKRTFDLLREKATSAEEIRFVVTELYMSGLRRDWSMYDALVYAYTLDNRLDDAFRFLEKITGQEENAAEVGSSEAEGGTDDDSSSSSSSSKRHWLRQRTLFALLECCFRHADERAWWLIDEARGKGVEVGRERVLEWVELARRTEEEEKERAQAPQPETLEQAGEKIIDS</sequence>
<dbReference type="PANTHER" id="PTHR47939">
    <property type="entry name" value="MEMBRANE-ASSOCIATED SALT-INDUCIBLE PROTEIN-LIKE"/>
    <property type="match status" value="1"/>
</dbReference>
<feature type="region of interest" description="Disordered" evidence="2">
    <location>
        <begin position="600"/>
        <end position="626"/>
    </location>
</feature>
<reference evidence="5" key="2">
    <citation type="submission" date="2023-05" db="EMBL/GenBank/DDBJ databases">
        <authorList>
            <consortium name="Lawrence Berkeley National Laboratory"/>
            <person name="Steindorff A."/>
            <person name="Hensen N."/>
            <person name="Bonometti L."/>
            <person name="Westerberg I."/>
            <person name="Brannstrom I.O."/>
            <person name="Guillou S."/>
            <person name="Cros-Aarteil S."/>
            <person name="Calhoun S."/>
            <person name="Haridas S."/>
            <person name="Kuo A."/>
            <person name="Mondo S."/>
            <person name="Pangilinan J."/>
            <person name="Riley R."/>
            <person name="Labutti K."/>
            <person name="Andreopoulos B."/>
            <person name="Lipzen A."/>
            <person name="Chen C."/>
            <person name="Yanf M."/>
            <person name="Daum C."/>
            <person name="Ng V."/>
            <person name="Clum A."/>
            <person name="Ohm R."/>
            <person name="Martin F."/>
            <person name="Silar P."/>
            <person name="Natvig D."/>
            <person name="Lalanne C."/>
            <person name="Gautier V."/>
            <person name="Ament-Velasquez S.L."/>
            <person name="Kruys A."/>
            <person name="Hutchinson M.I."/>
            <person name="Powell A.J."/>
            <person name="Barry K."/>
            <person name="Miller A.N."/>
            <person name="Grigoriev I.V."/>
            <person name="Debuchy R."/>
            <person name="Gladieux P."/>
            <person name="Thoren M.H."/>
            <person name="Johannesson H."/>
        </authorList>
    </citation>
    <scope>NUCLEOTIDE SEQUENCE</scope>
    <source>
        <strain evidence="5">PSN293</strain>
    </source>
</reference>
<feature type="region of interest" description="Disordered" evidence="2">
    <location>
        <begin position="26"/>
        <end position="96"/>
    </location>
</feature>
<feature type="compositionally biased region" description="Basic residues" evidence="2">
    <location>
        <begin position="30"/>
        <end position="42"/>
    </location>
</feature>
<dbReference type="Gene3D" id="1.25.40.10">
    <property type="entry name" value="Tetratricopeptide repeat domain"/>
    <property type="match status" value="1"/>
</dbReference>
<evidence type="ECO:0000313" key="5">
    <source>
        <dbReference type="EMBL" id="KAK4207631.1"/>
    </source>
</evidence>
<feature type="domain" description="Pentatricopeptide repeat-containing protein-mitochondrial" evidence="3">
    <location>
        <begin position="317"/>
        <end position="447"/>
    </location>
</feature>
<evidence type="ECO:0000259" key="4">
    <source>
        <dbReference type="Pfam" id="PF23279"/>
    </source>
</evidence>
<dbReference type="EMBL" id="MU858283">
    <property type="protein sequence ID" value="KAK4207631.1"/>
    <property type="molecule type" value="Genomic_DNA"/>
</dbReference>
<evidence type="ECO:0008006" key="7">
    <source>
        <dbReference type="Google" id="ProtNLM"/>
    </source>
</evidence>
<dbReference type="Pfam" id="PF23279">
    <property type="entry name" value="TPR_25"/>
    <property type="match status" value="1"/>
</dbReference>
<protein>
    <recommendedName>
        <fullName evidence="7">Pentatricopeptide repeat protein</fullName>
    </recommendedName>
</protein>
<dbReference type="InterPro" id="IPR057027">
    <property type="entry name" value="TPR_mt"/>
</dbReference>
<dbReference type="Pfam" id="PF23276">
    <property type="entry name" value="TPR_24"/>
    <property type="match status" value="1"/>
</dbReference>
<comment type="caution">
    <text evidence="5">The sequence shown here is derived from an EMBL/GenBank/DDBJ whole genome shotgun (WGS) entry which is preliminary data.</text>
</comment>
<reference evidence="5" key="1">
    <citation type="journal article" date="2023" name="Mol. Phylogenet. Evol.">
        <title>Genome-scale phylogeny and comparative genomics of the fungal order Sordariales.</title>
        <authorList>
            <person name="Hensen N."/>
            <person name="Bonometti L."/>
            <person name="Westerberg I."/>
            <person name="Brannstrom I.O."/>
            <person name="Guillou S."/>
            <person name="Cros-Aarteil S."/>
            <person name="Calhoun S."/>
            <person name="Haridas S."/>
            <person name="Kuo A."/>
            <person name="Mondo S."/>
            <person name="Pangilinan J."/>
            <person name="Riley R."/>
            <person name="LaButti K."/>
            <person name="Andreopoulos B."/>
            <person name="Lipzen A."/>
            <person name="Chen C."/>
            <person name="Yan M."/>
            <person name="Daum C."/>
            <person name="Ng V."/>
            <person name="Clum A."/>
            <person name="Steindorff A."/>
            <person name="Ohm R.A."/>
            <person name="Martin F."/>
            <person name="Silar P."/>
            <person name="Natvig D.O."/>
            <person name="Lalanne C."/>
            <person name="Gautier V."/>
            <person name="Ament-Velasquez S.L."/>
            <person name="Kruys A."/>
            <person name="Hutchinson M.I."/>
            <person name="Powell A.J."/>
            <person name="Barry K."/>
            <person name="Miller A.N."/>
            <person name="Grigoriev I.V."/>
            <person name="Debuchy R."/>
            <person name="Gladieux P."/>
            <person name="Hiltunen Thoren M."/>
            <person name="Johannesson H."/>
        </authorList>
    </citation>
    <scope>NUCLEOTIDE SEQUENCE</scope>
    <source>
        <strain evidence="5">PSN293</strain>
    </source>
</reference>
<evidence type="ECO:0000256" key="2">
    <source>
        <dbReference type="SAM" id="MobiDB-lite"/>
    </source>
</evidence>
<dbReference type="AlphaFoldDB" id="A0AAN6XXR2"/>
<feature type="region of interest" description="Disordered" evidence="2">
    <location>
        <begin position="521"/>
        <end position="545"/>
    </location>
</feature>
<feature type="domain" description="Tetratricopeptide repeats fungi 2" evidence="4">
    <location>
        <begin position="472"/>
        <end position="583"/>
    </location>
</feature>
<name>A0AAN6XXR2_9PEZI</name>
<organism evidence="5 6">
    <name type="scientific">Rhypophila decipiens</name>
    <dbReference type="NCBI Taxonomy" id="261697"/>
    <lineage>
        <taxon>Eukaryota</taxon>
        <taxon>Fungi</taxon>
        <taxon>Dikarya</taxon>
        <taxon>Ascomycota</taxon>
        <taxon>Pezizomycotina</taxon>
        <taxon>Sordariomycetes</taxon>
        <taxon>Sordariomycetidae</taxon>
        <taxon>Sordariales</taxon>
        <taxon>Naviculisporaceae</taxon>
        <taxon>Rhypophila</taxon>
    </lineage>
</organism>
<dbReference type="Pfam" id="PF01535">
    <property type="entry name" value="PPR"/>
    <property type="match status" value="1"/>
</dbReference>